<keyword evidence="3" id="KW-1185">Reference proteome</keyword>
<proteinExistence type="predicted"/>
<evidence type="ECO:0000313" key="2">
    <source>
        <dbReference type="EMBL" id="CUW88600.1"/>
    </source>
</evidence>
<protein>
    <submittedName>
        <fullName evidence="2">Uncharacterized protein</fullName>
    </submittedName>
</protein>
<feature type="compositionally biased region" description="Basic and acidic residues" evidence="1">
    <location>
        <begin position="7"/>
        <end position="20"/>
    </location>
</feature>
<comment type="caution">
    <text evidence="2">The sequence shown here is derived from an EMBL/GenBank/DDBJ whole genome shotgun (WGS) entry which is preliminary data.</text>
</comment>
<feature type="region of interest" description="Disordered" evidence="1">
    <location>
        <begin position="1"/>
        <end position="57"/>
    </location>
</feature>
<accession>A0A9W5AZQ5</accession>
<dbReference type="EMBL" id="FBVY01000006">
    <property type="protein sequence ID" value="CUW88600.1"/>
    <property type="molecule type" value="Genomic_DNA"/>
</dbReference>
<evidence type="ECO:0000313" key="3">
    <source>
        <dbReference type="Proteomes" id="UP000191933"/>
    </source>
</evidence>
<gene>
    <name evidence="2" type="ORF">AGR2A_Cc140112</name>
</gene>
<name>A0A9W5AZQ5_9HYPH</name>
<dbReference type="AlphaFoldDB" id="A0A9W5AZQ5"/>
<evidence type="ECO:0000256" key="1">
    <source>
        <dbReference type="SAM" id="MobiDB-lite"/>
    </source>
</evidence>
<reference evidence="2 3" key="1">
    <citation type="submission" date="2016-01" db="EMBL/GenBank/DDBJ databases">
        <authorList>
            <person name="Regsiter A."/>
            <person name="william w."/>
        </authorList>
    </citation>
    <scope>NUCLEOTIDE SEQUENCE [LARGE SCALE GENOMIC DNA]</scope>
    <source>
        <strain evidence="2 3">CFBP 5494</strain>
    </source>
</reference>
<organism evidence="2 3">
    <name type="scientific">Agrobacterium genomosp. 2 str. CFBP 5494</name>
    <dbReference type="NCBI Taxonomy" id="1183436"/>
    <lineage>
        <taxon>Bacteria</taxon>
        <taxon>Pseudomonadati</taxon>
        <taxon>Pseudomonadota</taxon>
        <taxon>Alphaproteobacteria</taxon>
        <taxon>Hyphomicrobiales</taxon>
        <taxon>Rhizobiaceae</taxon>
        <taxon>Rhizobium/Agrobacterium group</taxon>
        <taxon>Agrobacterium</taxon>
        <taxon>Agrobacterium tumefaciens complex</taxon>
    </lineage>
</organism>
<dbReference type="Proteomes" id="UP000191933">
    <property type="component" value="Unassembled WGS sequence"/>
</dbReference>
<feature type="compositionally biased region" description="Basic residues" evidence="1">
    <location>
        <begin position="24"/>
        <end position="33"/>
    </location>
</feature>
<sequence length="57" mass="6640">MSNGSQRDLRNAHQVLDAEGRTYYGRHRRKPRPQRGVSSERQQEQRPLLPRDASSLP</sequence>